<evidence type="ECO:0000259" key="1">
    <source>
        <dbReference type="Pfam" id="PF17921"/>
    </source>
</evidence>
<dbReference type="Gene3D" id="1.10.340.70">
    <property type="match status" value="1"/>
</dbReference>
<dbReference type="AlphaFoldDB" id="A0A9Q3EA36"/>
<evidence type="ECO:0000313" key="2">
    <source>
        <dbReference type="EMBL" id="MBW0518641.1"/>
    </source>
</evidence>
<dbReference type="EMBL" id="AVOT02026773">
    <property type="protein sequence ID" value="MBW0518641.1"/>
    <property type="molecule type" value="Genomic_DNA"/>
</dbReference>
<dbReference type="OrthoDB" id="3095879at2759"/>
<keyword evidence="3" id="KW-1185">Reference proteome</keyword>
<name>A0A9Q3EA36_9BASI</name>
<dbReference type="Pfam" id="PF17921">
    <property type="entry name" value="Integrase_H2C2"/>
    <property type="match status" value="1"/>
</dbReference>
<proteinExistence type="predicted"/>
<dbReference type="InterPro" id="IPR041588">
    <property type="entry name" value="Integrase_H2C2"/>
</dbReference>
<comment type="caution">
    <text evidence="2">The sequence shown here is derived from an EMBL/GenBank/DDBJ whole genome shotgun (WGS) entry which is preliminary data.</text>
</comment>
<organism evidence="2 3">
    <name type="scientific">Austropuccinia psidii MF-1</name>
    <dbReference type="NCBI Taxonomy" id="1389203"/>
    <lineage>
        <taxon>Eukaryota</taxon>
        <taxon>Fungi</taxon>
        <taxon>Dikarya</taxon>
        <taxon>Basidiomycota</taxon>
        <taxon>Pucciniomycotina</taxon>
        <taxon>Pucciniomycetes</taxon>
        <taxon>Pucciniales</taxon>
        <taxon>Sphaerophragmiaceae</taxon>
        <taxon>Austropuccinia</taxon>
    </lineage>
</organism>
<dbReference type="Proteomes" id="UP000765509">
    <property type="component" value="Unassembled WGS sequence"/>
</dbReference>
<sequence>MFSDVVEKIQKEVCHNKEYNGILQQLERGESISDSSLAHKANLSLIKDRVVIPRNPEIQLDIIQRCHDSLLAGPPGQEETLKHIKKNHYWAGMNQFIEY</sequence>
<feature type="domain" description="Integrase zinc-binding" evidence="1">
    <location>
        <begin position="56"/>
        <end position="98"/>
    </location>
</feature>
<evidence type="ECO:0000313" key="3">
    <source>
        <dbReference type="Proteomes" id="UP000765509"/>
    </source>
</evidence>
<accession>A0A9Q3EA36</accession>
<reference evidence="2" key="1">
    <citation type="submission" date="2021-03" db="EMBL/GenBank/DDBJ databases">
        <title>Draft genome sequence of rust myrtle Austropuccinia psidii MF-1, a brazilian biotype.</title>
        <authorList>
            <person name="Quecine M.C."/>
            <person name="Pachon D.M.R."/>
            <person name="Bonatelli M.L."/>
            <person name="Correr F.H."/>
            <person name="Franceschini L.M."/>
            <person name="Leite T.F."/>
            <person name="Margarido G.R.A."/>
            <person name="Almeida C.A."/>
            <person name="Ferrarezi J.A."/>
            <person name="Labate C.A."/>
        </authorList>
    </citation>
    <scope>NUCLEOTIDE SEQUENCE</scope>
    <source>
        <strain evidence="2">MF-1</strain>
    </source>
</reference>
<gene>
    <name evidence="2" type="ORF">O181_058356</name>
</gene>
<protein>
    <recommendedName>
        <fullName evidence="1">Integrase zinc-binding domain-containing protein</fullName>
    </recommendedName>
</protein>